<evidence type="ECO:0000256" key="10">
    <source>
        <dbReference type="SAM" id="Phobius"/>
    </source>
</evidence>
<keyword evidence="7 10" id="KW-1133">Transmembrane helix</keyword>
<name>A0A2C5Y6K8_9HYPO</name>
<organism evidence="11 12">
    <name type="scientific">Ophiocordyceps australis</name>
    <dbReference type="NCBI Taxonomy" id="1399860"/>
    <lineage>
        <taxon>Eukaryota</taxon>
        <taxon>Fungi</taxon>
        <taxon>Dikarya</taxon>
        <taxon>Ascomycota</taxon>
        <taxon>Pezizomycotina</taxon>
        <taxon>Sordariomycetes</taxon>
        <taxon>Hypocreomycetidae</taxon>
        <taxon>Hypocreales</taxon>
        <taxon>Ophiocordycipitaceae</taxon>
        <taxon>Ophiocordyceps</taxon>
    </lineage>
</organism>
<comment type="caution">
    <text evidence="11">The sequence shown here is derived from an EMBL/GenBank/DDBJ whole genome shotgun (WGS) entry which is preliminary data.</text>
</comment>
<feature type="compositionally biased region" description="Polar residues" evidence="9">
    <location>
        <begin position="9"/>
        <end position="27"/>
    </location>
</feature>
<comment type="subcellular location">
    <subcellularLocation>
        <location evidence="1">Membrane</location>
        <topology evidence="1">Multi-pass membrane protein</topology>
    </subcellularLocation>
</comment>
<dbReference type="PANTHER" id="PTHR22601">
    <property type="entry name" value="ISP4 LIKE PROTEIN"/>
    <property type="match status" value="1"/>
</dbReference>
<feature type="transmembrane region" description="Helical" evidence="10">
    <location>
        <begin position="262"/>
        <end position="281"/>
    </location>
</feature>
<dbReference type="Pfam" id="PF03169">
    <property type="entry name" value="OPT"/>
    <property type="match status" value="1"/>
</dbReference>
<reference evidence="11 12" key="1">
    <citation type="submission" date="2017-06" db="EMBL/GenBank/DDBJ databases">
        <title>Ant-infecting Ophiocordyceps genomes reveal a high diversity of potential behavioral manipulation genes and a possible major role for enterotoxins.</title>
        <authorList>
            <person name="De Bekker C."/>
            <person name="Evans H.C."/>
            <person name="Brachmann A."/>
            <person name="Hughes D.P."/>
        </authorList>
    </citation>
    <scope>NUCLEOTIDE SEQUENCE [LARGE SCALE GENOMIC DNA]</scope>
    <source>
        <strain evidence="11 12">Map64</strain>
    </source>
</reference>
<dbReference type="AlphaFoldDB" id="A0A2C5Y6K8"/>
<evidence type="ECO:0000256" key="3">
    <source>
        <dbReference type="ARBA" id="ARBA00022448"/>
    </source>
</evidence>
<evidence type="ECO:0000256" key="1">
    <source>
        <dbReference type="ARBA" id="ARBA00004141"/>
    </source>
</evidence>
<proteinExistence type="inferred from homology"/>
<keyword evidence="12" id="KW-1185">Reference proteome</keyword>
<feature type="transmembrane region" description="Helical" evidence="10">
    <location>
        <begin position="227"/>
        <end position="250"/>
    </location>
</feature>
<sequence length="386" mass="43823">MEKKMPEPSSVQIQESRNIFRNSQGPTEDTIEQKTEADPRTKAFATQYGVGENDIIEAEEFSASMSVARVIEILKDILSTHDDDPNFPYENLQSIKEFLAIDDILEAPEKHEQQVQEMKLLVAFIINNSPYAQVRAVVDNHDDPNIPVSTIRAWLIGIFFSILLPFVNQLFSIRQPSISFPSHVAQLLAFPIGKSWEKWMPDYQLPIPFTRKKISLNPGRFNKKEHMLITIMAGTSAGVPITNFVIWMQVLPQYLNQQYAKNFGYILLNSLATAFIGYGLAGIVRRFLVYPTHCVWPLSLATIALNGALHHEENQPIAGPFNRIWTISRYLLAIFSWMTWISPNNRDLDILTGMQNGVGLLNPIPTLDWNIITTFLDPLVRLSADL</sequence>
<dbReference type="STRING" id="1399860.A0A2C5Y6K8"/>
<gene>
    <name evidence="11" type="ORF">CDD81_4694</name>
</gene>
<dbReference type="EMBL" id="NJET01000032">
    <property type="protein sequence ID" value="PHH64337.1"/>
    <property type="molecule type" value="Genomic_DNA"/>
</dbReference>
<dbReference type="OrthoDB" id="9986677at2759"/>
<keyword evidence="6" id="KW-0653">Protein transport</keyword>
<keyword evidence="5" id="KW-0571">Peptide transport</keyword>
<keyword evidence="4 10" id="KW-0812">Transmembrane</keyword>
<evidence type="ECO:0000256" key="2">
    <source>
        <dbReference type="ARBA" id="ARBA00008807"/>
    </source>
</evidence>
<feature type="region of interest" description="Disordered" evidence="9">
    <location>
        <begin position="1"/>
        <end position="38"/>
    </location>
</feature>
<keyword evidence="8 10" id="KW-0472">Membrane</keyword>
<dbReference type="GO" id="GO:0035673">
    <property type="term" value="F:oligopeptide transmembrane transporter activity"/>
    <property type="evidence" value="ECO:0007669"/>
    <property type="project" value="InterPro"/>
</dbReference>
<accession>A0A2C5Y6K8</accession>
<dbReference type="NCBIfam" id="TIGR00728">
    <property type="entry name" value="OPT_sfam"/>
    <property type="match status" value="1"/>
</dbReference>
<evidence type="ECO:0000313" key="12">
    <source>
        <dbReference type="Proteomes" id="UP000226192"/>
    </source>
</evidence>
<evidence type="ECO:0000256" key="6">
    <source>
        <dbReference type="ARBA" id="ARBA00022927"/>
    </source>
</evidence>
<evidence type="ECO:0000313" key="11">
    <source>
        <dbReference type="EMBL" id="PHH64337.1"/>
    </source>
</evidence>
<evidence type="ECO:0000256" key="4">
    <source>
        <dbReference type="ARBA" id="ARBA00022692"/>
    </source>
</evidence>
<dbReference type="GO" id="GO:0016020">
    <property type="term" value="C:membrane"/>
    <property type="evidence" value="ECO:0007669"/>
    <property type="project" value="UniProtKB-SubCell"/>
</dbReference>
<protein>
    <submittedName>
        <fullName evidence="11">Uncharacterized protein</fullName>
    </submittedName>
</protein>
<evidence type="ECO:0000256" key="8">
    <source>
        <dbReference type="ARBA" id="ARBA00023136"/>
    </source>
</evidence>
<evidence type="ECO:0000256" key="9">
    <source>
        <dbReference type="SAM" id="MobiDB-lite"/>
    </source>
</evidence>
<comment type="similarity">
    <text evidence="2">Belongs to the oligopeptide OPT transporter family.</text>
</comment>
<dbReference type="InterPro" id="IPR004813">
    <property type="entry name" value="OPT"/>
</dbReference>
<feature type="transmembrane region" description="Helical" evidence="10">
    <location>
        <begin position="151"/>
        <end position="171"/>
    </location>
</feature>
<evidence type="ECO:0000256" key="5">
    <source>
        <dbReference type="ARBA" id="ARBA00022856"/>
    </source>
</evidence>
<evidence type="ECO:0000256" key="7">
    <source>
        <dbReference type="ARBA" id="ARBA00022989"/>
    </source>
</evidence>
<keyword evidence="3" id="KW-0813">Transport</keyword>
<dbReference type="Proteomes" id="UP000226192">
    <property type="component" value="Unassembled WGS sequence"/>
</dbReference>
<dbReference type="GO" id="GO:0015031">
    <property type="term" value="P:protein transport"/>
    <property type="evidence" value="ECO:0007669"/>
    <property type="project" value="UniProtKB-KW"/>
</dbReference>
<dbReference type="InterPro" id="IPR004648">
    <property type="entry name" value="Oligpept_transpt"/>
</dbReference>